<feature type="domain" description="Potassium channel" evidence="2">
    <location>
        <begin position="80"/>
        <end position="126"/>
    </location>
</feature>
<dbReference type="EMBL" id="JBIACJ010000019">
    <property type="protein sequence ID" value="MFE8698699.1"/>
    <property type="molecule type" value="Genomic_DNA"/>
</dbReference>
<sequence>MVFYLSLMLIVFCMAMSLRTLFLPHRLKGKKISFENFLYLACIYLTIMIGFGLIYILLELNGFNVFMEETDGWYGDFFERLETGFYFSAVTLFSVGYGDISPVGIGRMIAVLEALIGYTIPAAFVFRAVFEMEPR</sequence>
<keyword evidence="1" id="KW-1133">Transmembrane helix</keyword>
<dbReference type="SUPFAM" id="SSF81324">
    <property type="entry name" value="Voltage-gated potassium channels"/>
    <property type="match status" value="1"/>
</dbReference>
<dbReference type="Pfam" id="PF07885">
    <property type="entry name" value="Ion_trans_2"/>
    <property type="match status" value="1"/>
</dbReference>
<gene>
    <name evidence="3" type="ORF">ACFYKT_20615</name>
</gene>
<accession>A0ABW6K3E3</accession>
<evidence type="ECO:0000256" key="1">
    <source>
        <dbReference type="SAM" id="Phobius"/>
    </source>
</evidence>
<proteinExistence type="predicted"/>
<evidence type="ECO:0000313" key="3">
    <source>
        <dbReference type="EMBL" id="MFE8698699.1"/>
    </source>
</evidence>
<dbReference type="InterPro" id="IPR013099">
    <property type="entry name" value="K_chnl_dom"/>
</dbReference>
<feature type="transmembrane region" description="Helical" evidence="1">
    <location>
        <begin position="6"/>
        <end position="25"/>
    </location>
</feature>
<dbReference type="RefSeq" id="WP_389223519.1">
    <property type="nucleotide sequence ID" value="NZ_JBIACJ010000019.1"/>
</dbReference>
<keyword evidence="1" id="KW-0812">Transmembrane</keyword>
<comment type="caution">
    <text evidence="3">The sequence shown here is derived from an EMBL/GenBank/DDBJ whole genome shotgun (WGS) entry which is preliminary data.</text>
</comment>
<feature type="transmembrane region" description="Helical" evidence="1">
    <location>
        <begin position="37"/>
        <end position="57"/>
    </location>
</feature>
<dbReference type="Gene3D" id="1.10.287.70">
    <property type="match status" value="1"/>
</dbReference>
<feature type="transmembrane region" description="Helical" evidence="1">
    <location>
        <begin position="109"/>
        <end position="130"/>
    </location>
</feature>
<evidence type="ECO:0000313" key="4">
    <source>
        <dbReference type="Proteomes" id="UP001601058"/>
    </source>
</evidence>
<reference evidence="3 4" key="1">
    <citation type="submission" date="2024-08" db="EMBL/GenBank/DDBJ databases">
        <title>Two novel Cytobacillus novel species.</title>
        <authorList>
            <person name="Liu G."/>
        </authorList>
    </citation>
    <scope>NUCLEOTIDE SEQUENCE [LARGE SCALE GENOMIC DNA]</scope>
    <source>
        <strain evidence="3 4">FJAT-53684</strain>
    </source>
</reference>
<keyword evidence="4" id="KW-1185">Reference proteome</keyword>
<keyword evidence="1" id="KW-0472">Membrane</keyword>
<dbReference type="Proteomes" id="UP001601058">
    <property type="component" value="Unassembled WGS sequence"/>
</dbReference>
<name>A0ABW6K3E3_9BACI</name>
<evidence type="ECO:0000259" key="2">
    <source>
        <dbReference type="Pfam" id="PF07885"/>
    </source>
</evidence>
<protein>
    <submittedName>
        <fullName evidence="3">Ion channel</fullName>
    </submittedName>
</protein>
<organism evidence="3 4">
    <name type="scientific">Cytobacillus mangrovibacter</name>
    <dbReference type="NCBI Taxonomy" id="3299024"/>
    <lineage>
        <taxon>Bacteria</taxon>
        <taxon>Bacillati</taxon>
        <taxon>Bacillota</taxon>
        <taxon>Bacilli</taxon>
        <taxon>Bacillales</taxon>
        <taxon>Bacillaceae</taxon>
        <taxon>Cytobacillus</taxon>
    </lineage>
</organism>